<evidence type="ECO:0000256" key="5">
    <source>
        <dbReference type="ARBA" id="ARBA00023235"/>
    </source>
</evidence>
<feature type="domain" description="PpiC" evidence="7">
    <location>
        <begin position="153"/>
        <end position="256"/>
    </location>
</feature>
<dbReference type="InterPro" id="IPR046357">
    <property type="entry name" value="PPIase_dom_sf"/>
</dbReference>
<evidence type="ECO:0000256" key="4">
    <source>
        <dbReference type="ARBA" id="ARBA00023110"/>
    </source>
</evidence>
<comment type="similarity">
    <text evidence="2">Belongs to the PpiC/parvulin rotamase family.</text>
</comment>
<dbReference type="Proteomes" id="UP001595693">
    <property type="component" value="Unassembled WGS sequence"/>
</dbReference>
<dbReference type="InterPro" id="IPR000297">
    <property type="entry name" value="PPIase_PpiC"/>
</dbReference>
<comment type="caution">
    <text evidence="8">The sequence shown here is derived from an EMBL/GenBank/DDBJ whole genome shotgun (WGS) entry which is preliminary data.</text>
</comment>
<dbReference type="InterPro" id="IPR023058">
    <property type="entry name" value="PPIase_PpiC_CS"/>
</dbReference>
<accession>A0ABV8DE93</accession>
<comment type="catalytic activity">
    <reaction evidence="1">
        <text>[protein]-peptidylproline (omega=180) = [protein]-peptidylproline (omega=0)</text>
        <dbReference type="Rhea" id="RHEA:16237"/>
        <dbReference type="Rhea" id="RHEA-COMP:10747"/>
        <dbReference type="Rhea" id="RHEA-COMP:10748"/>
        <dbReference type="ChEBI" id="CHEBI:83833"/>
        <dbReference type="ChEBI" id="CHEBI:83834"/>
        <dbReference type="EC" id="5.2.1.8"/>
    </reaction>
</comment>
<dbReference type="EC" id="5.2.1.8" evidence="3"/>
<evidence type="ECO:0000256" key="2">
    <source>
        <dbReference type="ARBA" id="ARBA00007656"/>
    </source>
</evidence>
<evidence type="ECO:0000313" key="8">
    <source>
        <dbReference type="EMBL" id="MFC3936414.1"/>
    </source>
</evidence>
<evidence type="ECO:0000313" key="9">
    <source>
        <dbReference type="Proteomes" id="UP001595693"/>
    </source>
</evidence>
<evidence type="ECO:0000256" key="3">
    <source>
        <dbReference type="ARBA" id="ARBA00013194"/>
    </source>
</evidence>
<keyword evidence="9" id="KW-1185">Reference proteome</keyword>
<dbReference type="Pfam" id="PF00639">
    <property type="entry name" value="Rotamase"/>
    <property type="match status" value="1"/>
</dbReference>
<dbReference type="PROSITE" id="PS50198">
    <property type="entry name" value="PPIC_PPIASE_2"/>
    <property type="match status" value="1"/>
</dbReference>
<dbReference type="SUPFAM" id="SSF54534">
    <property type="entry name" value="FKBP-like"/>
    <property type="match status" value="1"/>
</dbReference>
<organism evidence="8 9">
    <name type="scientific">Acidovorax facilis</name>
    <dbReference type="NCBI Taxonomy" id="12917"/>
    <lineage>
        <taxon>Bacteria</taxon>
        <taxon>Pseudomonadati</taxon>
        <taxon>Pseudomonadota</taxon>
        <taxon>Betaproteobacteria</taxon>
        <taxon>Burkholderiales</taxon>
        <taxon>Comamonadaceae</taxon>
        <taxon>Acidovorax</taxon>
    </lineage>
</organism>
<dbReference type="RefSeq" id="WP_156358733.1">
    <property type="nucleotide sequence ID" value="NZ_JAMXAX010000085.1"/>
</dbReference>
<dbReference type="PROSITE" id="PS01096">
    <property type="entry name" value="PPIC_PPIASE_1"/>
    <property type="match status" value="1"/>
</dbReference>
<sequence length="312" mass="32707">MSGCGTGSCGCSTSAISQSAPQSALSPEQTAAYEALSATVGATVTADTPAMAAPQPTGLAPVARINGVALNSTAEWLDDEALRQRACTELLRQAAQQAGLLSADDVPGALGAISTEASNAIEQLLERELPIPDPSEEACRRYHDAHPAAHAQGERAQLRHVLFAVTPGVDVKQLRLRAEAMLIDLRCADDGGAKFAEAAAQWSNCPSGQQGGDLGWLTRADCAPEFAREVFGSAEIGVLARLVHSRFGLHVVEVVARDPGQQPSFEEVRQAIALTLRQQAWVNALRQYLQLLAGAAVVEGVTLDAADSPLVQ</sequence>
<keyword evidence="4 6" id="KW-0697">Rotamase</keyword>
<evidence type="ECO:0000256" key="6">
    <source>
        <dbReference type="PROSITE-ProRule" id="PRU00278"/>
    </source>
</evidence>
<dbReference type="PANTHER" id="PTHR47245">
    <property type="entry name" value="PEPTIDYLPROLYL ISOMERASE"/>
    <property type="match status" value="1"/>
</dbReference>
<evidence type="ECO:0000256" key="1">
    <source>
        <dbReference type="ARBA" id="ARBA00000971"/>
    </source>
</evidence>
<dbReference type="Gene3D" id="3.10.50.40">
    <property type="match status" value="1"/>
</dbReference>
<evidence type="ECO:0000259" key="7">
    <source>
        <dbReference type="PROSITE" id="PS50198"/>
    </source>
</evidence>
<proteinExistence type="inferred from homology"/>
<name>A0ABV8DE93_9BURK</name>
<dbReference type="PANTHER" id="PTHR47245:SF2">
    <property type="entry name" value="PEPTIDYL-PROLYL CIS-TRANS ISOMERASE HP_0175-RELATED"/>
    <property type="match status" value="1"/>
</dbReference>
<dbReference type="GO" id="GO:0016853">
    <property type="term" value="F:isomerase activity"/>
    <property type="evidence" value="ECO:0007669"/>
    <property type="project" value="UniProtKB-KW"/>
</dbReference>
<protein>
    <recommendedName>
        <fullName evidence="3">peptidylprolyl isomerase</fullName>
        <ecNumber evidence="3">5.2.1.8</ecNumber>
    </recommendedName>
</protein>
<dbReference type="InterPro" id="IPR050245">
    <property type="entry name" value="PrsA_foldase"/>
</dbReference>
<reference evidence="9" key="1">
    <citation type="journal article" date="2019" name="Int. J. Syst. Evol. Microbiol.">
        <title>The Global Catalogue of Microorganisms (GCM) 10K type strain sequencing project: providing services to taxonomists for standard genome sequencing and annotation.</title>
        <authorList>
            <consortium name="The Broad Institute Genomics Platform"/>
            <consortium name="The Broad Institute Genome Sequencing Center for Infectious Disease"/>
            <person name="Wu L."/>
            <person name="Ma J."/>
        </authorList>
    </citation>
    <scope>NUCLEOTIDE SEQUENCE [LARGE SCALE GENOMIC DNA]</scope>
    <source>
        <strain evidence="9">CCUG 2113</strain>
    </source>
</reference>
<keyword evidence="5 6" id="KW-0413">Isomerase</keyword>
<gene>
    <name evidence="8" type="ORF">ACFOW3_17500</name>
</gene>
<dbReference type="EMBL" id="JBHSAJ010000052">
    <property type="protein sequence ID" value="MFC3936414.1"/>
    <property type="molecule type" value="Genomic_DNA"/>
</dbReference>